<dbReference type="PRINTS" id="PR00926">
    <property type="entry name" value="MITOCARRIER"/>
</dbReference>
<comment type="catalytic activity">
    <reaction evidence="9 10">
        <text>glycine(in) = glycine(out)</text>
        <dbReference type="Rhea" id="RHEA:70715"/>
        <dbReference type="ChEBI" id="CHEBI:57305"/>
    </reaction>
</comment>
<accession>A0ABM1DTE6</accession>
<dbReference type="RefSeq" id="XP_014663217.1">
    <property type="nucleotide sequence ID" value="XM_014807731.1"/>
</dbReference>
<keyword evidence="12" id="KW-1185">Reference proteome</keyword>
<keyword evidence="4 10" id="KW-0677">Repeat</keyword>
<feature type="repeat" description="Solcar" evidence="11">
    <location>
        <begin position="210"/>
        <end position="294"/>
    </location>
</feature>
<feature type="repeat" description="Solcar" evidence="11">
    <location>
        <begin position="116"/>
        <end position="200"/>
    </location>
</feature>
<evidence type="ECO:0000256" key="3">
    <source>
        <dbReference type="ARBA" id="ARBA00022692"/>
    </source>
</evidence>
<dbReference type="InterPro" id="IPR023395">
    <property type="entry name" value="MCP_dom_sf"/>
</dbReference>
<dbReference type="SUPFAM" id="SSF103506">
    <property type="entry name" value="Mitochondrial carrier"/>
    <property type="match status" value="1"/>
</dbReference>
<dbReference type="PANTHER" id="PTHR46181:SF3">
    <property type="entry name" value="MITOCHONDRIAL GLYCINE TRANSPORTER"/>
    <property type="match status" value="1"/>
</dbReference>
<evidence type="ECO:0000313" key="12">
    <source>
        <dbReference type="Proteomes" id="UP000695022"/>
    </source>
</evidence>
<evidence type="ECO:0000256" key="7">
    <source>
        <dbReference type="ARBA" id="ARBA00023128"/>
    </source>
</evidence>
<keyword evidence="7 10" id="KW-0496">Mitochondrion</keyword>
<keyword evidence="6 10" id="KW-1133">Transmembrane helix</keyword>
<evidence type="ECO:0000313" key="13">
    <source>
        <dbReference type="RefSeq" id="XP_014663217.1"/>
    </source>
</evidence>
<evidence type="ECO:0000256" key="8">
    <source>
        <dbReference type="ARBA" id="ARBA00023136"/>
    </source>
</evidence>
<comment type="subcellular location">
    <subcellularLocation>
        <location evidence="1">Membrane</location>
        <topology evidence="1">Multi-pass membrane protein</topology>
    </subcellularLocation>
    <subcellularLocation>
        <location evidence="10">Mitochondrion inner membrane</location>
        <topology evidence="10">Multi-pass membrane protein</topology>
    </subcellularLocation>
</comment>
<keyword evidence="2 10" id="KW-0813">Transport</keyword>
<proteinExistence type="inferred from homology"/>
<dbReference type="PANTHER" id="PTHR46181">
    <property type="entry name" value="MITOCHONDRIAL GLYCINE TRANSPORTER"/>
    <property type="match status" value="1"/>
</dbReference>
<dbReference type="PROSITE" id="PS50920">
    <property type="entry name" value="SOLCAR"/>
    <property type="match status" value="3"/>
</dbReference>
<feature type="repeat" description="Solcar" evidence="11">
    <location>
        <begin position="21"/>
        <end position="109"/>
    </location>
</feature>
<dbReference type="InterPro" id="IPR018108">
    <property type="entry name" value="MCP_transmembrane"/>
</dbReference>
<comment type="similarity">
    <text evidence="10">Belongs to the mitochondrial carrier (TC 2.A.29) family. SLC25A38 subfamily.</text>
</comment>
<evidence type="ECO:0000256" key="2">
    <source>
        <dbReference type="ARBA" id="ARBA00022448"/>
    </source>
</evidence>
<keyword evidence="5 10" id="KW-0999">Mitochondrion inner membrane</keyword>
<evidence type="ECO:0000256" key="6">
    <source>
        <dbReference type="ARBA" id="ARBA00022989"/>
    </source>
</evidence>
<evidence type="ECO:0000256" key="5">
    <source>
        <dbReference type="ARBA" id="ARBA00022792"/>
    </source>
</evidence>
<keyword evidence="3 10" id="KW-0812">Transmembrane</keyword>
<dbReference type="Pfam" id="PF00153">
    <property type="entry name" value="Mito_carr"/>
    <property type="match status" value="3"/>
</dbReference>
<name>A0ABM1DTE6_PRICU</name>
<dbReference type="GeneID" id="106805940"/>
<evidence type="ECO:0000256" key="10">
    <source>
        <dbReference type="HAMAP-Rule" id="MF_03064"/>
    </source>
</evidence>
<gene>
    <name evidence="13" type="primary">LOC106805940</name>
</gene>
<dbReference type="Gene3D" id="1.50.40.10">
    <property type="entry name" value="Mitochondrial carrier domain"/>
    <property type="match status" value="1"/>
</dbReference>
<keyword evidence="8 10" id="KW-0472">Membrane</keyword>
<dbReference type="InterPro" id="IPR030847">
    <property type="entry name" value="Hem25/SLC25A38"/>
</dbReference>
<dbReference type="Proteomes" id="UP000695022">
    <property type="component" value="Unplaced"/>
</dbReference>
<dbReference type="InterPro" id="IPR002067">
    <property type="entry name" value="MCP"/>
</dbReference>
<evidence type="ECO:0000256" key="9">
    <source>
        <dbReference type="ARBA" id="ARBA00034060"/>
    </source>
</evidence>
<comment type="function">
    <text evidence="10">Mitochondrial glycine transporter that imports glycine into the mitochondrial matrix. Plays an important role in providing glycine for the first enzymatic step in heme biosynthesis, the condensation of glycine with succinyl-CoA to produce 5-aminolevulinate (ALA) in the miochondrial matrix.</text>
</comment>
<evidence type="ECO:0000256" key="11">
    <source>
        <dbReference type="PROSITE-ProRule" id="PRU00282"/>
    </source>
</evidence>
<dbReference type="HAMAP" id="MF_03064">
    <property type="entry name" value="SLC25A38"/>
    <property type="match status" value="1"/>
</dbReference>
<evidence type="ECO:0000256" key="4">
    <source>
        <dbReference type="ARBA" id="ARBA00022737"/>
    </source>
</evidence>
<protein>
    <recommendedName>
        <fullName evidence="10">Mitochondrial glycine transporter</fullName>
    </recommendedName>
    <alternativeName>
        <fullName evidence="10">Solute carrier family 25 member 38 homolog</fullName>
    </alternativeName>
</protein>
<reference evidence="13" key="1">
    <citation type="submission" date="2025-08" db="UniProtKB">
        <authorList>
            <consortium name="RefSeq"/>
        </authorList>
    </citation>
    <scope>IDENTIFICATION</scope>
</reference>
<evidence type="ECO:0000256" key="1">
    <source>
        <dbReference type="ARBA" id="ARBA00004141"/>
    </source>
</evidence>
<sequence length="298" mass="32627">MTVKAPNLTDLRERMDAVISNPLVKSFAAGSFSGTCSTVIFQPLDLVKTRIQSPGSGKTSGAQGLLSVIAQVVRKERFIGLWKGMTPSITRTIPGVGIYFCSLHWLKTNIGPVDTHSPLQTIGIGAGARCVSGIAMLPFTVIKTRFESNYFQYRGIIHALRDIYAKEGIAGLYSGFSATLLRDAPFSGLYLVFYTQGKKLVPHEAMDSNYVPLIHFGCGVSAGVLASVVTQPADVIKTNMQLFPRRFDTVFNAIGFVYKTYGLDGFLRGLLPRTLRRTLMAAMAWTFYESAMKRMGLS</sequence>
<organism evidence="12 13">
    <name type="scientific">Priapulus caudatus</name>
    <name type="common">Priapulid worm</name>
    <dbReference type="NCBI Taxonomy" id="37621"/>
    <lineage>
        <taxon>Eukaryota</taxon>
        <taxon>Metazoa</taxon>
        <taxon>Ecdysozoa</taxon>
        <taxon>Scalidophora</taxon>
        <taxon>Priapulida</taxon>
        <taxon>Priapulimorpha</taxon>
        <taxon>Priapulimorphida</taxon>
        <taxon>Priapulidae</taxon>
        <taxon>Priapulus</taxon>
    </lineage>
</organism>